<proteinExistence type="predicted"/>
<sequence length="574" mass="64299">MNAPAVTTPVSPAPDKASGVNWAEKRYLIVDDFVGVRQLLREALRSLGARHIDQASSGGEAIGLLTRIQYDVILCDFNLGEGKSGQHVLEEARIRGLLMPSCVWLMVSAEKSVEAVMGAAEHQPDAYIIKPITEGVLLTRLNRAWQKKQIFQEIDQAYLEKDYLRAAKLCEAAAARNKLHEVDLLRMRATLLLKAGETEQARAVYEKVLQERDFNWARTGVGKIRMANGDNEAARQMFQGVIAENRFYLDAYDQLARSLQNMGRLQESCDVLERAAKLSPNSVPRQRALGATALKLGNIGLAEKAFRKCLQVGEYSIMKTVDAYFGLARVLGQKNDSKEALLLLAAAQRDFSGSMIELRSKITEGLVYHESGDYRRARKSGDELEQMLTGERERPDTPTCLEMATLLFAVGVKDAPVELLCYVVRNNDDNIILHDEVQRIFDKARMGDEGAALIQTARKEAAEMMNKGVLLWKTNKLPEAVAWMREARKNLPDNMRILFNSAQILISHMQAKGYDEALMTEANDVLMHVDRIAPGQQRFAQLIEQLQKLMPGRMSAEEIETELKAALKVDHDEE</sequence>
<evidence type="ECO:0000313" key="4">
    <source>
        <dbReference type="EMBL" id="MYN02716.1"/>
    </source>
</evidence>
<dbReference type="Gene3D" id="1.25.40.10">
    <property type="entry name" value="Tetratricopeptide repeat domain"/>
    <property type="match status" value="3"/>
</dbReference>
<dbReference type="Proteomes" id="UP000448575">
    <property type="component" value="Unassembled WGS sequence"/>
</dbReference>
<feature type="domain" description="Response regulatory" evidence="3">
    <location>
        <begin position="26"/>
        <end position="145"/>
    </location>
</feature>
<evidence type="ECO:0000256" key="2">
    <source>
        <dbReference type="PROSITE-ProRule" id="PRU00339"/>
    </source>
</evidence>
<organism evidence="4 5">
    <name type="scientific">Pseudoduganella guangdongensis</name>
    <dbReference type="NCBI Taxonomy" id="2692179"/>
    <lineage>
        <taxon>Bacteria</taxon>
        <taxon>Pseudomonadati</taxon>
        <taxon>Pseudomonadota</taxon>
        <taxon>Betaproteobacteria</taxon>
        <taxon>Burkholderiales</taxon>
        <taxon>Oxalobacteraceae</taxon>
        <taxon>Telluria group</taxon>
        <taxon>Pseudoduganella</taxon>
    </lineage>
</organism>
<dbReference type="InterPro" id="IPR011006">
    <property type="entry name" value="CheY-like_superfamily"/>
</dbReference>
<feature type="modified residue" description="4-aspartylphosphate" evidence="1">
    <location>
        <position position="76"/>
    </location>
</feature>
<evidence type="ECO:0000313" key="5">
    <source>
        <dbReference type="Proteomes" id="UP000448575"/>
    </source>
</evidence>
<dbReference type="RefSeq" id="WP_161025714.1">
    <property type="nucleotide sequence ID" value="NZ_WWCJ01000007.1"/>
</dbReference>
<dbReference type="InterPro" id="IPR019734">
    <property type="entry name" value="TPR_rpt"/>
</dbReference>
<dbReference type="PANTHER" id="PTHR43228:SF1">
    <property type="entry name" value="TWO-COMPONENT RESPONSE REGULATOR ARR22"/>
    <property type="match status" value="1"/>
</dbReference>
<dbReference type="SUPFAM" id="SSF52172">
    <property type="entry name" value="CheY-like"/>
    <property type="match status" value="1"/>
</dbReference>
<dbReference type="AlphaFoldDB" id="A0A6N9HH72"/>
<name>A0A6N9HH72_9BURK</name>
<dbReference type="PANTHER" id="PTHR43228">
    <property type="entry name" value="TWO-COMPONENT RESPONSE REGULATOR"/>
    <property type="match status" value="1"/>
</dbReference>
<dbReference type="InterPro" id="IPR001789">
    <property type="entry name" value="Sig_transdc_resp-reg_receiver"/>
</dbReference>
<dbReference type="InterPro" id="IPR011990">
    <property type="entry name" value="TPR-like_helical_dom_sf"/>
</dbReference>
<dbReference type="Pfam" id="PF13432">
    <property type="entry name" value="TPR_16"/>
    <property type="match status" value="1"/>
</dbReference>
<dbReference type="PROSITE" id="PS50005">
    <property type="entry name" value="TPR"/>
    <property type="match status" value="1"/>
</dbReference>
<dbReference type="Pfam" id="PF13181">
    <property type="entry name" value="TPR_8"/>
    <property type="match status" value="1"/>
</dbReference>
<keyword evidence="1" id="KW-0597">Phosphoprotein</keyword>
<dbReference type="CDD" id="cd17589">
    <property type="entry name" value="REC_TPR"/>
    <property type="match status" value="1"/>
</dbReference>
<dbReference type="SMART" id="SM00448">
    <property type="entry name" value="REC"/>
    <property type="match status" value="1"/>
</dbReference>
<evidence type="ECO:0000256" key="1">
    <source>
        <dbReference type="PROSITE-ProRule" id="PRU00169"/>
    </source>
</evidence>
<dbReference type="PROSITE" id="PS50110">
    <property type="entry name" value="RESPONSE_REGULATORY"/>
    <property type="match status" value="1"/>
</dbReference>
<dbReference type="Pfam" id="PF00072">
    <property type="entry name" value="Response_reg"/>
    <property type="match status" value="1"/>
</dbReference>
<keyword evidence="2" id="KW-0802">TPR repeat</keyword>
<accession>A0A6N9HH72</accession>
<dbReference type="SUPFAM" id="SSF48452">
    <property type="entry name" value="TPR-like"/>
    <property type="match status" value="2"/>
</dbReference>
<dbReference type="InterPro" id="IPR011717">
    <property type="entry name" value="TPR-4"/>
</dbReference>
<feature type="repeat" description="TPR" evidence="2">
    <location>
        <begin position="249"/>
        <end position="282"/>
    </location>
</feature>
<comment type="caution">
    <text evidence="4">The sequence shown here is derived from an EMBL/GenBank/DDBJ whole genome shotgun (WGS) entry which is preliminary data.</text>
</comment>
<gene>
    <name evidence="4" type="ORF">GTP41_11465</name>
</gene>
<protein>
    <submittedName>
        <fullName evidence="4">Response regulator</fullName>
    </submittedName>
</protein>
<dbReference type="Gene3D" id="3.40.50.2300">
    <property type="match status" value="1"/>
</dbReference>
<reference evidence="4 5" key="1">
    <citation type="submission" date="2019-12" db="EMBL/GenBank/DDBJ databases">
        <title>Novel species isolated from a subtropical stream in China.</title>
        <authorList>
            <person name="Lu H."/>
        </authorList>
    </citation>
    <scope>NUCLEOTIDE SEQUENCE [LARGE SCALE GENOMIC DNA]</scope>
    <source>
        <strain evidence="4 5">DS3</strain>
    </source>
</reference>
<dbReference type="Pfam" id="PF07721">
    <property type="entry name" value="TPR_4"/>
    <property type="match status" value="1"/>
</dbReference>
<keyword evidence="5" id="KW-1185">Reference proteome</keyword>
<dbReference type="GO" id="GO:0000160">
    <property type="term" value="P:phosphorelay signal transduction system"/>
    <property type="evidence" value="ECO:0007669"/>
    <property type="project" value="InterPro"/>
</dbReference>
<dbReference type="InterPro" id="IPR052048">
    <property type="entry name" value="ST_Response_Regulator"/>
</dbReference>
<dbReference type="GO" id="GO:0042802">
    <property type="term" value="F:identical protein binding"/>
    <property type="evidence" value="ECO:0007669"/>
    <property type="project" value="InterPro"/>
</dbReference>
<dbReference type="SMART" id="SM00028">
    <property type="entry name" value="TPR"/>
    <property type="match status" value="5"/>
</dbReference>
<dbReference type="EMBL" id="WWCJ01000007">
    <property type="protein sequence ID" value="MYN02716.1"/>
    <property type="molecule type" value="Genomic_DNA"/>
</dbReference>
<evidence type="ECO:0000259" key="3">
    <source>
        <dbReference type="PROSITE" id="PS50110"/>
    </source>
</evidence>